<dbReference type="FunFam" id="3.20.20.70:FF:000027">
    <property type="entry name" value="Dihydropyrimidine dehydrogenase [NADP(+)]"/>
    <property type="match status" value="1"/>
</dbReference>
<dbReference type="NCBIfam" id="NF005574">
    <property type="entry name" value="PRK07259.1"/>
    <property type="match status" value="1"/>
</dbReference>
<sequence>MNLETSIVGIKLKHPLMNASGVLGYTREHVLRLVKYGLSAIVTKTITPKIKKGFDPPIIIDLPNGGMLNAVGLENPGKEIIMELVDEAKKHSVPIIVSIGGINEQEFIEVASTANDIGADAIELNLSCPHTRGYGIEIGSDPDNVYSVVKSTASVVSIPIIAKLGLSDRIIDVAGKALEAGAKALTLINTIKAIYIDVYTLKPVLTNIFGGLSGPPIHPIAVRVIYEIYKEFQPEIIGCGGITNWLDAAEMIIAGARALQIGTALRNNPQDTVNNILKGLKEWLTMHGFKNIYEVIGISVR</sequence>
<feature type="binding site" evidence="9">
    <location>
        <begin position="44"/>
        <end position="45"/>
    </location>
    <ligand>
        <name>FMN</name>
        <dbReference type="ChEBI" id="CHEBI:58210"/>
    </ligand>
</feature>
<evidence type="ECO:0000313" key="12">
    <source>
        <dbReference type="EMBL" id="HHR95611.1"/>
    </source>
</evidence>
<feature type="binding site" evidence="9">
    <location>
        <position position="44"/>
    </location>
    <ligand>
        <name>substrate</name>
    </ligand>
</feature>
<proteinExistence type="inferred from homology"/>
<dbReference type="GO" id="GO:0006207">
    <property type="term" value="P:'de novo' pyrimidine nucleobase biosynthetic process"/>
    <property type="evidence" value="ECO:0007669"/>
    <property type="project" value="InterPro"/>
</dbReference>
<organism evidence="12">
    <name type="scientific">Ignisphaera aggregans</name>
    <dbReference type="NCBI Taxonomy" id="334771"/>
    <lineage>
        <taxon>Archaea</taxon>
        <taxon>Thermoproteota</taxon>
        <taxon>Thermoprotei</taxon>
        <taxon>Desulfurococcales</taxon>
        <taxon>Desulfurococcaceae</taxon>
        <taxon>Ignisphaera</taxon>
    </lineage>
</organism>
<evidence type="ECO:0000256" key="2">
    <source>
        <dbReference type="ARBA" id="ARBA00004725"/>
    </source>
</evidence>
<keyword evidence="8 9" id="KW-0560">Oxidoreductase</keyword>
<feature type="binding site" evidence="9">
    <location>
        <position position="125"/>
    </location>
    <ligand>
        <name>FMN</name>
        <dbReference type="ChEBI" id="CHEBI:58210"/>
    </ligand>
</feature>
<keyword evidence="7 9" id="KW-0665">Pyrimidine biosynthesis</keyword>
<comment type="function">
    <text evidence="9">Catalyzes the conversion of dihydroorotate to orotate.</text>
</comment>
<dbReference type="GO" id="GO:0044205">
    <property type="term" value="P:'de novo' UMP biosynthetic process"/>
    <property type="evidence" value="ECO:0007669"/>
    <property type="project" value="UniProtKB-UniRule"/>
</dbReference>
<dbReference type="NCBIfam" id="TIGR01037">
    <property type="entry name" value="pyrD_sub1_fam"/>
    <property type="match status" value="1"/>
</dbReference>
<feature type="binding site" evidence="9">
    <location>
        <begin position="262"/>
        <end position="263"/>
    </location>
    <ligand>
        <name>FMN</name>
        <dbReference type="ChEBI" id="CHEBI:58210"/>
    </ligand>
</feature>
<dbReference type="CDD" id="cd04740">
    <property type="entry name" value="DHOD_1B_like"/>
    <property type="match status" value="1"/>
</dbReference>
<feature type="binding site" evidence="9">
    <location>
        <begin position="69"/>
        <end position="73"/>
    </location>
    <ligand>
        <name>substrate</name>
    </ligand>
</feature>
<dbReference type="InterPro" id="IPR012135">
    <property type="entry name" value="Dihydroorotate_DH_1_2"/>
</dbReference>
<dbReference type="GO" id="GO:0004152">
    <property type="term" value="F:dihydroorotate dehydrogenase activity"/>
    <property type="evidence" value="ECO:0007669"/>
    <property type="project" value="UniProtKB-UniRule"/>
</dbReference>
<dbReference type="PIRSF" id="PIRSF000164">
    <property type="entry name" value="DHO_oxidase"/>
    <property type="match status" value="1"/>
</dbReference>
<comment type="cofactor">
    <cofactor evidence="9">
        <name>FMN</name>
        <dbReference type="ChEBI" id="CHEBI:58210"/>
    </cofactor>
    <text evidence="9">Binds 1 FMN per subunit.</text>
</comment>
<feature type="binding site" evidence="9">
    <location>
        <begin position="240"/>
        <end position="241"/>
    </location>
    <ligand>
        <name>FMN</name>
        <dbReference type="ChEBI" id="CHEBI:58210"/>
    </ligand>
</feature>
<dbReference type="InterPro" id="IPR050074">
    <property type="entry name" value="DHO_dehydrogenase"/>
</dbReference>
<evidence type="ECO:0000313" key="11">
    <source>
        <dbReference type="EMBL" id="HHP81798.1"/>
    </source>
</evidence>
<keyword evidence="6 9" id="KW-0288">FMN</keyword>
<dbReference type="EMBL" id="DRZI01000168">
    <property type="protein sequence ID" value="HHP81798.1"/>
    <property type="molecule type" value="Genomic_DNA"/>
</dbReference>
<feature type="binding site" evidence="9">
    <location>
        <position position="125"/>
    </location>
    <ligand>
        <name>substrate</name>
    </ligand>
</feature>
<feature type="domain" description="Dihydroorotate dehydrogenase catalytic" evidence="10">
    <location>
        <begin position="3"/>
        <end position="284"/>
    </location>
</feature>
<feature type="binding site" evidence="9">
    <location>
        <begin position="189"/>
        <end position="190"/>
    </location>
    <ligand>
        <name>substrate</name>
    </ligand>
</feature>
<dbReference type="Pfam" id="PF01180">
    <property type="entry name" value="DHO_dh"/>
    <property type="match status" value="1"/>
</dbReference>
<feature type="active site" description="Nucleophile" evidence="9">
    <location>
        <position position="128"/>
    </location>
</feature>
<evidence type="ECO:0000256" key="8">
    <source>
        <dbReference type="ARBA" id="ARBA00023002"/>
    </source>
</evidence>
<dbReference type="PANTHER" id="PTHR48109:SF1">
    <property type="entry name" value="DIHYDROOROTATE DEHYDROGENASE (FUMARATE)"/>
    <property type="match status" value="1"/>
</dbReference>
<dbReference type="UniPathway" id="UPA00070"/>
<dbReference type="PROSITE" id="PS00912">
    <property type="entry name" value="DHODEHASE_2"/>
    <property type="match status" value="1"/>
</dbReference>
<comment type="catalytic activity">
    <reaction evidence="9">
        <text>(S)-dihydroorotate + A = orotate + AH2</text>
        <dbReference type="Rhea" id="RHEA:18073"/>
        <dbReference type="ChEBI" id="CHEBI:13193"/>
        <dbReference type="ChEBI" id="CHEBI:17499"/>
        <dbReference type="ChEBI" id="CHEBI:30839"/>
        <dbReference type="ChEBI" id="CHEBI:30864"/>
    </reaction>
</comment>
<comment type="pathway">
    <text evidence="2 9">Pyrimidine metabolism; UMP biosynthesis via de novo pathway.</text>
</comment>
<dbReference type="InterPro" id="IPR005720">
    <property type="entry name" value="Dihydroorotate_DH_cat"/>
</dbReference>
<dbReference type="InterPro" id="IPR049622">
    <property type="entry name" value="Dihydroorotate_DH_I"/>
</dbReference>
<dbReference type="EC" id="1.3.-.-" evidence="9"/>
<feature type="binding site" evidence="9">
    <location>
        <position position="188"/>
    </location>
    <ligand>
        <name>FMN</name>
        <dbReference type="ChEBI" id="CHEBI:58210"/>
    </ligand>
</feature>
<keyword evidence="5 9" id="KW-0285">Flavoprotein</keyword>
<feature type="binding site" evidence="9">
    <location>
        <position position="214"/>
    </location>
    <ligand>
        <name>FMN</name>
        <dbReference type="ChEBI" id="CHEBI:58210"/>
    </ligand>
</feature>
<name>A0A7C5UUA3_9CREN</name>
<dbReference type="EMBL" id="DRUB01000034">
    <property type="protein sequence ID" value="HHR95611.1"/>
    <property type="molecule type" value="Genomic_DNA"/>
</dbReference>
<evidence type="ECO:0000256" key="3">
    <source>
        <dbReference type="ARBA" id="ARBA00008008"/>
    </source>
</evidence>
<dbReference type="InterPro" id="IPR053488">
    <property type="entry name" value="DHODH_Type1"/>
</dbReference>
<comment type="caution">
    <text evidence="12">The sequence shown here is derived from an EMBL/GenBank/DDBJ whole genome shotgun (WGS) entry which is preliminary data.</text>
</comment>
<dbReference type="HAMAP" id="MF_00224">
    <property type="entry name" value="DHO_dh_type1"/>
    <property type="match status" value="1"/>
</dbReference>
<dbReference type="AlphaFoldDB" id="A0A7C5UUA3"/>
<evidence type="ECO:0000256" key="5">
    <source>
        <dbReference type="ARBA" id="ARBA00022630"/>
    </source>
</evidence>
<dbReference type="InterPro" id="IPR024920">
    <property type="entry name" value="Dihydroorotate_DH_1"/>
</dbReference>
<evidence type="ECO:0000259" key="10">
    <source>
        <dbReference type="Pfam" id="PF01180"/>
    </source>
</evidence>
<dbReference type="InterPro" id="IPR013785">
    <property type="entry name" value="Aldolase_TIM"/>
</dbReference>
<keyword evidence="4 9" id="KW-0963">Cytoplasm</keyword>
<comment type="similarity">
    <text evidence="3 9">Belongs to the dihydroorotate dehydrogenase family. Type 1 subfamily.</text>
</comment>
<feature type="binding site" evidence="9">
    <location>
        <position position="163"/>
    </location>
    <ligand>
        <name>FMN</name>
        <dbReference type="ChEBI" id="CHEBI:58210"/>
    </ligand>
</feature>
<evidence type="ECO:0000256" key="1">
    <source>
        <dbReference type="ARBA" id="ARBA00004496"/>
    </source>
</evidence>
<dbReference type="GO" id="GO:0005737">
    <property type="term" value="C:cytoplasm"/>
    <property type="evidence" value="ECO:0007669"/>
    <property type="project" value="UniProtKB-SubCell"/>
</dbReference>
<evidence type="ECO:0000256" key="9">
    <source>
        <dbReference type="HAMAP-Rule" id="MF_00224"/>
    </source>
</evidence>
<dbReference type="SUPFAM" id="SSF51395">
    <property type="entry name" value="FMN-linked oxidoreductases"/>
    <property type="match status" value="1"/>
</dbReference>
<protein>
    <recommendedName>
        <fullName evidence="9">Dihydroorotate dehydrogenase</fullName>
        <shortName evidence="9">DHOD</shortName>
        <shortName evidence="9">DHODase</shortName>
        <shortName evidence="9">DHOdehase</shortName>
        <ecNumber evidence="9">1.3.-.-</ecNumber>
    </recommendedName>
</protein>
<evidence type="ECO:0000256" key="6">
    <source>
        <dbReference type="ARBA" id="ARBA00022643"/>
    </source>
</evidence>
<reference evidence="12" key="1">
    <citation type="journal article" date="2020" name="mSystems">
        <title>Genome- and Community-Level Interaction Insights into Carbon Utilization and Element Cycling Functions of Hydrothermarchaeota in Hydrothermal Sediment.</title>
        <authorList>
            <person name="Zhou Z."/>
            <person name="Liu Y."/>
            <person name="Xu W."/>
            <person name="Pan J."/>
            <person name="Luo Z.H."/>
            <person name="Li M."/>
        </authorList>
    </citation>
    <scope>NUCLEOTIDE SEQUENCE [LARGE SCALE GENOMIC DNA]</scope>
    <source>
        <strain evidence="12">SpSt-1</strain>
        <strain evidence="11">SpSt-1121</strain>
    </source>
</reference>
<dbReference type="NCBIfam" id="NF041011">
    <property type="entry name" value="dihydoor_dh_Arch"/>
    <property type="match status" value="1"/>
</dbReference>
<dbReference type="InterPro" id="IPR001295">
    <property type="entry name" value="Dihydroorotate_DH_CS"/>
</dbReference>
<dbReference type="PANTHER" id="PTHR48109">
    <property type="entry name" value="DIHYDROOROTATE DEHYDROGENASE (QUINONE), MITOCHONDRIAL-RELATED"/>
    <property type="match status" value="1"/>
</dbReference>
<dbReference type="Gene3D" id="3.20.20.70">
    <property type="entry name" value="Aldolase class I"/>
    <property type="match status" value="1"/>
</dbReference>
<feature type="binding site" evidence="9">
    <location>
        <position position="20"/>
    </location>
    <ligand>
        <name>FMN</name>
        <dbReference type="ChEBI" id="CHEBI:58210"/>
    </ligand>
</feature>
<evidence type="ECO:0000256" key="4">
    <source>
        <dbReference type="ARBA" id="ARBA00022490"/>
    </source>
</evidence>
<accession>A0A7C5UUA3</accession>
<evidence type="ECO:0000256" key="7">
    <source>
        <dbReference type="ARBA" id="ARBA00022975"/>
    </source>
</evidence>
<gene>
    <name evidence="9" type="primary">pyrD</name>
    <name evidence="12" type="ORF">ENL47_02015</name>
    <name evidence="11" type="ORF">ENM84_03950</name>
</gene>
<comment type="caution">
    <text evidence="9">Lacks conserved residue(s) required for the propagation of feature annotation.</text>
</comment>
<dbReference type="InterPro" id="IPR033888">
    <property type="entry name" value="DHOD_1B"/>
</dbReference>
<comment type="subcellular location">
    <subcellularLocation>
        <location evidence="1 9">Cytoplasm</location>
    </subcellularLocation>
</comment>